<feature type="domain" description="PPM-type phosphatase" evidence="2">
    <location>
        <begin position="30"/>
        <end position="254"/>
    </location>
</feature>
<dbReference type="EMBL" id="MFJA01000018">
    <property type="protein sequence ID" value="OGG03655.1"/>
    <property type="molecule type" value="Genomic_DNA"/>
</dbReference>
<proteinExistence type="predicted"/>
<name>A0A1F5YU66_9BACT</name>
<dbReference type="STRING" id="1798371.A2W14_04025"/>
<dbReference type="Gene3D" id="3.60.40.10">
    <property type="entry name" value="PPM-type phosphatase domain"/>
    <property type="match status" value="1"/>
</dbReference>
<dbReference type="Pfam" id="PF07228">
    <property type="entry name" value="SpoIIE"/>
    <property type="match status" value="1"/>
</dbReference>
<evidence type="ECO:0000256" key="1">
    <source>
        <dbReference type="ARBA" id="ARBA00022801"/>
    </source>
</evidence>
<sequence length="268" mass="29317">MPDNETGSGISNSIEGPFVQKILFDEPIPVQGFDIGVYSSPAGKVGGDFIKFFYPVGTDDKAADMGVIVADAVDKGPIAFDYSHEALKHVQTAASLPSIDTPEDMLRYVNEKLYQNQKNQMFITALLGLLDGKSGEFSYARAGHELLLLFDSNFQLIDAPFQEGQPLGTLPYPSIDSGTVKIPEGGILVIISDGIVDETDTDNKRFDKDRLIKAIQQSGHLSMEDLIISIEYAICTHQAGTPQFDDHSLVVVRRYPIESQVSGEIFLL</sequence>
<evidence type="ECO:0000313" key="3">
    <source>
        <dbReference type="EMBL" id="OGG03655.1"/>
    </source>
</evidence>
<accession>A0A1F5YU66</accession>
<reference evidence="3 4" key="1">
    <citation type="journal article" date="2016" name="Nat. Commun.">
        <title>Thousands of microbial genomes shed light on interconnected biogeochemical processes in an aquifer system.</title>
        <authorList>
            <person name="Anantharaman K."/>
            <person name="Brown C.T."/>
            <person name="Hug L.A."/>
            <person name="Sharon I."/>
            <person name="Castelle C.J."/>
            <person name="Probst A.J."/>
            <person name="Thomas B.C."/>
            <person name="Singh A."/>
            <person name="Wilkins M.J."/>
            <person name="Karaoz U."/>
            <person name="Brodie E.L."/>
            <person name="Williams K.H."/>
            <person name="Hubbard S.S."/>
            <person name="Banfield J.F."/>
        </authorList>
    </citation>
    <scope>NUCLEOTIDE SEQUENCE [LARGE SCALE GENOMIC DNA]</scope>
</reference>
<evidence type="ECO:0000313" key="4">
    <source>
        <dbReference type="Proteomes" id="UP000176665"/>
    </source>
</evidence>
<dbReference type="InterPro" id="IPR052016">
    <property type="entry name" value="Bact_Sigma-Reg"/>
</dbReference>
<dbReference type="AlphaFoldDB" id="A0A1F5YU66"/>
<dbReference type="PANTHER" id="PTHR43156:SF2">
    <property type="entry name" value="STAGE II SPORULATION PROTEIN E"/>
    <property type="match status" value="1"/>
</dbReference>
<dbReference type="InterPro" id="IPR036457">
    <property type="entry name" value="PPM-type-like_dom_sf"/>
</dbReference>
<keyword evidence="1" id="KW-0378">Hydrolase</keyword>
<dbReference type="PANTHER" id="PTHR43156">
    <property type="entry name" value="STAGE II SPORULATION PROTEIN E-RELATED"/>
    <property type="match status" value="1"/>
</dbReference>
<comment type="caution">
    <text evidence="3">The sequence shown here is derived from an EMBL/GenBank/DDBJ whole genome shotgun (WGS) entry which is preliminary data.</text>
</comment>
<dbReference type="InterPro" id="IPR001932">
    <property type="entry name" value="PPM-type_phosphatase-like_dom"/>
</dbReference>
<dbReference type="SUPFAM" id="SSF81606">
    <property type="entry name" value="PP2C-like"/>
    <property type="match status" value="1"/>
</dbReference>
<organism evidence="3 4">
    <name type="scientific">Candidatus Gottesmanbacteria bacterium RBG_16_37_8</name>
    <dbReference type="NCBI Taxonomy" id="1798371"/>
    <lineage>
        <taxon>Bacteria</taxon>
        <taxon>Candidatus Gottesmaniibacteriota</taxon>
    </lineage>
</organism>
<dbReference type="GO" id="GO:0016791">
    <property type="term" value="F:phosphatase activity"/>
    <property type="evidence" value="ECO:0007669"/>
    <property type="project" value="TreeGrafter"/>
</dbReference>
<protein>
    <recommendedName>
        <fullName evidence="2">PPM-type phosphatase domain-containing protein</fullName>
    </recommendedName>
</protein>
<dbReference type="SMART" id="SM00331">
    <property type="entry name" value="PP2C_SIG"/>
    <property type="match status" value="1"/>
</dbReference>
<gene>
    <name evidence="3" type="ORF">A2W14_04025</name>
</gene>
<dbReference type="Proteomes" id="UP000176665">
    <property type="component" value="Unassembled WGS sequence"/>
</dbReference>
<evidence type="ECO:0000259" key="2">
    <source>
        <dbReference type="SMART" id="SM00331"/>
    </source>
</evidence>